<dbReference type="Gene3D" id="3.30.460.10">
    <property type="entry name" value="Beta Polymerase, domain 2"/>
    <property type="match status" value="1"/>
</dbReference>
<accession>A0A4S5BRC7</accession>
<feature type="domain" description="RelA/SpoT" evidence="2">
    <location>
        <begin position="65"/>
        <end position="218"/>
    </location>
</feature>
<comment type="caution">
    <text evidence="3">The sequence shown here is derived from an EMBL/GenBank/DDBJ whole genome shotgun (WGS) entry which is preliminary data.</text>
</comment>
<protein>
    <submittedName>
        <fullName evidence="3">Addiction module component</fullName>
    </submittedName>
</protein>
<keyword evidence="1" id="KW-0175">Coiled coil</keyword>
<feature type="coiled-coil region" evidence="1">
    <location>
        <begin position="242"/>
        <end position="283"/>
    </location>
</feature>
<evidence type="ECO:0000313" key="3">
    <source>
        <dbReference type="EMBL" id="THJ32398.1"/>
    </source>
</evidence>
<dbReference type="GO" id="GO:0015969">
    <property type="term" value="P:guanosine tetraphosphate metabolic process"/>
    <property type="evidence" value="ECO:0007669"/>
    <property type="project" value="InterPro"/>
</dbReference>
<dbReference type="EMBL" id="SSWX01000015">
    <property type="protein sequence ID" value="THJ32398.1"/>
    <property type="molecule type" value="Genomic_DNA"/>
</dbReference>
<dbReference type="RefSeq" id="WP_136406895.1">
    <property type="nucleotide sequence ID" value="NZ_SSWX01000015.1"/>
</dbReference>
<reference evidence="3 4" key="1">
    <citation type="submission" date="2019-04" db="EMBL/GenBank/DDBJ databases">
        <title>Lampropedia sp YIM MLB12 draf genome.</title>
        <authorList>
            <person name="Wang Y.-X."/>
        </authorList>
    </citation>
    <scope>NUCLEOTIDE SEQUENCE [LARGE SCALE GENOMIC DNA]</scope>
    <source>
        <strain evidence="3 4">YIM MLB12</strain>
    </source>
</reference>
<keyword evidence="4" id="KW-1185">Reference proteome</keyword>
<dbReference type="AlphaFoldDB" id="A0A4S5BRC7"/>
<dbReference type="PANTHER" id="PTHR41773:SF1">
    <property type="entry name" value="RELA_SPOT DOMAIN-CONTAINING PROTEIN"/>
    <property type="match status" value="1"/>
</dbReference>
<dbReference type="CDD" id="cd05399">
    <property type="entry name" value="NT_Rel-Spo_like"/>
    <property type="match status" value="1"/>
</dbReference>
<evidence type="ECO:0000256" key="1">
    <source>
        <dbReference type="SAM" id="Coils"/>
    </source>
</evidence>
<gene>
    <name evidence="3" type="ORF">E8K88_11900</name>
</gene>
<dbReference type="SMART" id="SM00954">
    <property type="entry name" value="RelA_SpoT"/>
    <property type="match status" value="1"/>
</dbReference>
<evidence type="ECO:0000313" key="4">
    <source>
        <dbReference type="Proteomes" id="UP000306236"/>
    </source>
</evidence>
<dbReference type="InterPro" id="IPR007685">
    <property type="entry name" value="RelA_SpoT"/>
</dbReference>
<dbReference type="PANTHER" id="PTHR41773">
    <property type="entry name" value="GTP PYROPHOSPHATASE-RELATED"/>
    <property type="match status" value="1"/>
</dbReference>
<proteinExistence type="predicted"/>
<name>A0A4S5BRC7_9BURK</name>
<sequence length="400" mass="45551">MEKELYDFLASSNISHEVWVKSGCDLSEMMEIKKDHADNISRLSQSAAMYAALIQKIEGVHSVRWRVKDPSHLIEKIIRKKASDADFKDEDDSEPSKYKNLNINNYHEIITDLIGIRALHLFKDDCFNINDEISRLWEKAESPVAYVRSGDSDSIIDKYKFHGLDVKDHPAGYRSVHHVVKARPLNRDIYFEIQIRTIFEEGWSEIDHKVRYPNFSNDQQIMYFLGIFNRLAGSADEMGGFVKDLVATNEAYEKKIVIAEESRDNSFKEIDRLLGELSQMESQDGESKKLIASLQRELSGLKEVGVDPAVDVVGDDAVNSAPRRGLAIHDIDLSKRSAENSSDFWLRVMEMSAAAALTDDHALSKIRGVRANNKATGKWLDYFNQKNFKANSKPDTKDDE</sequence>
<dbReference type="InterPro" id="IPR043519">
    <property type="entry name" value="NT_sf"/>
</dbReference>
<dbReference type="Pfam" id="PF04607">
    <property type="entry name" value="RelA_SpoT"/>
    <property type="match status" value="1"/>
</dbReference>
<organism evidence="3 4">
    <name type="scientific">Lampropedia aestuarii</name>
    <dbReference type="NCBI Taxonomy" id="2562762"/>
    <lineage>
        <taxon>Bacteria</taxon>
        <taxon>Pseudomonadati</taxon>
        <taxon>Pseudomonadota</taxon>
        <taxon>Betaproteobacteria</taxon>
        <taxon>Burkholderiales</taxon>
        <taxon>Comamonadaceae</taxon>
        <taxon>Lampropedia</taxon>
    </lineage>
</organism>
<evidence type="ECO:0000259" key="2">
    <source>
        <dbReference type="SMART" id="SM00954"/>
    </source>
</evidence>
<dbReference type="SUPFAM" id="SSF81301">
    <property type="entry name" value="Nucleotidyltransferase"/>
    <property type="match status" value="1"/>
</dbReference>
<dbReference type="OrthoDB" id="9789634at2"/>
<dbReference type="Proteomes" id="UP000306236">
    <property type="component" value="Unassembled WGS sequence"/>
</dbReference>